<protein>
    <submittedName>
        <fullName evidence="4">CSON007938 protein</fullName>
    </submittedName>
</protein>
<sequence>MAFGMMKKKKFYKFSVDFHLEELVEVPFLNAVLFAKVRLLEGGTFQETSKREEVKNHQVKWEQKFEFICKMTANASSGELEPCLLRISVRKEINGGRSYQKLGFIDLNLAEFAGAGITSRRCLLEGYNTRHRQDNSMLRIKVKMTMLSGDILFKAPPSSMKTTQDTDTVGILVTSSDTQITSASRPNSTTGQAMISSIGTSNTGEDSASDSGFGSLRTNKNKPQSQSTVTSLSGIRTSSDQCLPIIDTLHDIQGITDSGISESSEISSSQEHASLPNPTITSINAGHAAAAAATHSRNSSNTSQMSKGSGSEHSRQSSEGTGSLTTNDTGSLDRMKMAAERRKNKSALDTNSVPSVSDIVEGTRVNPVSAIDEIFQTEQLNSRLDQLEENSHETTGLQLYIGADGRTVFLSPQLLKLKH</sequence>
<dbReference type="AlphaFoldDB" id="A0A336LHN2"/>
<dbReference type="VEuPathDB" id="VectorBase:CSON007938"/>
<dbReference type="PANTHER" id="PTHR21456">
    <property type="entry name" value="FAMILY WITH SEQUENCE SIMILARITY 102"/>
    <property type="match status" value="1"/>
</dbReference>
<reference evidence="4" key="1">
    <citation type="submission" date="2018-07" db="EMBL/GenBank/DDBJ databases">
        <authorList>
            <person name="Quirk P.G."/>
            <person name="Krulwich T.A."/>
        </authorList>
    </citation>
    <scope>NUCLEOTIDE SEQUENCE</scope>
</reference>
<evidence type="ECO:0000256" key="2">
    <source>
        <dbReference type="SAM" id="MobiDB-lite"/>
    </source>
</evidence>
<gene>
    <name evidence="4" type="primary">CSON007938</name>
</gene>
<dbReference type="InterPro" id="IPR019448">
    <property type="entry name" value="NT-C2"/>
</dbReference>
<feature type="region of interest" description="Disordered" evidence="2">
    <location>
        <begin position="177"/>
        <end position="236"/>
    </location>
</feature>
<feature type="compositionally biased region" description="Low complexity" evidence="2">
    <location>
        <begin position="259"/>
        <end position="269"/>
    </location>
</feature>
<name>A0A336LHN2_CULSO</name>
<feature type="domain" description="C2 NT-type" evidence="3">
    <location>
        <begin position="4"/>
        <end position="146"/>
    </location>
</feature>
<comment type="similarity">
    <text evidence="1">Belongs to the EEIG family.</text>
</comment>
<accession>A0A336LHN2</accession>
<dbReference type="EMBL" id="UFQT01000002">
    <property type="protein sequence ID" value="SSX17105.1"/>
    <property type="molecule type" value="Genomic_DNA"/>
</dbReference>
<dbReference type="PROSITE" id="PS51840">
    <property type="entry name" value="C2_NT"/>
    <property type="match status" value="1"/>
</dbReference>
<evidence type="ECO:0000256" key="1">
    <source>
        <dbReference type="ARBA" id="ARBA00034780"/>
    </source>
</evidence>
<dbReference type="PANTHER" id="PTHR21456:SF1">
    <property type="entry name" value="C2 NT-TYPE DOMAIN-CONTAINING PROTEIN"/>
    <property type="match status" value="1"/>
</dbReference>
<dbReference type="OMA" id="HTVKWGQ"/>
<feature type="region of interest" description="Disordered" evidence="2">
    <location>
        <begin position="259"/>
        <end position="332"/>
    </location>
</feature>
<evidence type="ECO:0000313" key="4">
    <source>
        <dbReference type="EMBL" id="SSX17105.1"/>
    </source>
</evidence>
<evidence type="ECO:0000259" key="3">
    <source>
        <dbReference type="PROSITE" id="PS51840"/>
    </source>
</evidence>
<dbReference type="InterPro" id="IPR039931">
    <property type="entry name" value="EEIG1/2-like"/>
</dbReference>
<feature type="compositionally biased region" description="Polar residues" evidence="2">
    <location>
        <begin position="270"/>
        <end position="279"/>
    </location>
</feature>
<feature type="compositionally biased region" description="Polar residues" evidence="2">
    <location>
        <begin position="317"/>
        <end position="330"/>
    </location>
</feature>
<organism evidence="4">
    <name type="scientific">Culicoides sonorensis</name>
    <name type="common">Biting midge</name>
    <dbReference type="NCBI Taxonomy" id="179676"/>
    <lineage>
        <taxon>Eukaryota</taxon>
        <taxon>Metazoa</taxon>
        <taxon>Ecdysozoa</taxon>
        <taxon>Arthropoda</taxon>
        <taxon>Hexapoda</taxon>
        <taxon>Insecta</taxon>
        <taxon>Pterygota</taxon>
        <taxon>Neoptera</taxon>
        <taxon>Endopterygota</taxon>
        <taxon>Diptera</taxon>
        <taxon>Nematocera</taxon>
        <taxon>Chironomoidea</taxon>
        <taxon>Ceratopogonidae</taxon>
        <taxon>Ceratopogoninae</taxon>
        <taxon>Culicoides</taxon>
        <taxon>Monoculicoides</taxon>
    </lineage>
</organism>
<proteinExistence type="inferred from homology"/>
<feature type="compositionally biased region" description="Low complexity" evidence="2">
    <location>
        <begin position="280"/>
        <end position="303"/>
    </location>
</feature>
<dbReference type="Pfam" id="PF10358">
    <property type="entry name" value="NT-C2"/>
    <property type="match status" value="1"/>
</dbReference>